<evidence type="ECO:0000259" key="9">
    <source>
        <dbReference type="Pfam" id="PF23764"/>
    </source>
</evidence>
<dbReference type="SUPFAM" id="SSF51126">
    <property type="entry name" value="Pectin lyase-like"/>
    <property type="match status" value="1"/>
</dbReference>
<gene>
    <name evidence="10" type="ORF">JL193_16505</name>
</gene>
<keyword evidence="4" id="KW-0677">Repeat</keyword>
<dbReference type="Proteomes" id="UP000663935">
    <property type="component" value="Chromosome"/>
</dbReference>
<evidence type="ECO:0000259" key="8">
    <source>
        <dbReference type="Pfam" id="PF23763"/>
    </source>
</evidence>
<dbReference type="InterPro" id="IPR012334">
    <property type="entry name" value="Pectin_lyas_fold"/>
</dbReference>
<dbReference type="Pfam" id="PF13229">
    <property type="entry name" value="Beta_helix"/>
    <property type="match status" value="1"/>
</dbReference>
<keyword evidence="5" id="KW-0378">Hydrolase</keyword>
<comment type="catalytic activity">
    <reaction evidence="1">
        <text>Hydrolysis of terminal, non-reducing alpha-D-galactose residues in alpha-D-galactosides, including galactose oligosaccharides, galactomannans and galactolipids.</text>
        <dbReference type="EC" id="3.2.1.22"/>
    </reaction>
</comment>
<proteinExistence type="predicted"/>
<evidence type="ECO:0000259" key="7">
    <source>
        <dbReference type="Pfam" id="PF13229"/>
    </source>
</evidence>
<evidence type="ECO:0000256" key="1">
    <source>
        <dbReference type="ARBA" id="ARBA00001255"/>
    </source>
</evidence>
<reference evidence="10 11" key="1">
    <citation type="submission" date="2021-03" db="EMBL/GenBank/DDBJ databases">
        <title>Complete genome of Polaribacter_sp.G4M1.</title>
        <authorList>
            <person name="Jeong S.W."/>
            <person name="Bae J.W."/>
        </authorList>
    </citation>
    <scope>NUCLEOTIDE SEQUENCE [LARGE SCALE GENOMIC DNA]</scope>
    <source>
        <strain evidence="10 11">G4M1</strain>
    </source>
</reference>
<dbReference type="InterPro" id="IPR039448">
    <property type="entry name" value="Beta_helix"/>
</dbReference>
<keyword evidence="6" id="KW-0326">Glycosidase</keyword>
<dbReference type="Pfam" id="PF23763">
    <property type="entry name" value="Beta-barrel_GLAA-B_I"/>
    <property type="match status" value="1"/>
</dbReference>
<keyword evidence="11" id="KW-1185">Reference proteome</keyword>
<name>A0ABX7STR7_9FLAO</name>
<evidence type="ECO:0000256" key="5">
    <source>
        <dbReference type="ARBA" id="ARBA00022801"/>
    </source>
</evidence>
<dbReference type="Gene3D" id="2.160.20.10">
    <property type="entry name" value="Single-stranded right-handed beta-helix, Pectin lyase-like"/>
    <property type="match status" value="2"/>
</dbReference>
<evidence type="ECO:0000256" key="3">
    <source>
        <dbReference type="ARBA" id="ARBA00022729"/>
    </source>
</evidence>
<dbReference type="InterPro" id="IPR011050">
    <property type="entry name" value="Pectin_lyase_fold/virulence"/>
</dbReference>
<sequence>MKMYRLFVIYYYCVISFFIWSCNNVQNSTSTENSYPEIHNRVFSKTGVTYYIDPNIGNDTNSGLEKAHPWKTFKPVNELQLTEGNTIEILSIGDFKESLFLTGKGTKENPITVKFATGTYNFYPKNAYKKKFQISNTNDAPDSLKSVAFYLLNAENVHLNGNGAEIVFRGKVMEMGIENSKNINIQNLSFDYKRPTVSEFKVVQTTKHFADIQIHPDSKYSIVDSTLTWVGENWQHKVQPLWQEFNPKAKTVIRKYMPSKKLRFLEMENSKVRMFFDKNLGFVAGYTYQNRNTFRDYAAFFTDSSKNITWKNVTIHFMHGMGVVSQFSENLTFNNFSVKPKDNSKRTCAAWADILHFSGCKGDIIIKNSFLSAANDDAINIHGTHLRIVEKLSNRKIKVRFMHPQTFGFEAFHEGDSIEFIRNTTLIPYSKNKIATANLLNPKEMELTLENPISTDIHLEDVLENTTWTPNVTILNNTITRIPTRGILVTSRGKTRIENNEFIKTSMSGILIANDANSWFESGYVTDVTIKNNRFMECGEPVINIRPENTEIIKERFVHKNIRISDNQFNIKKGKVLYAKNIENIDFTRNTIKTKDRIQLKDILHFSASKNIEIKNNKIY</sequence>
<accession>A0ABX7STR7</accession>
<evidence type="ECO:0000256" key="6">
    <source>
        <dbReference type="ARBA" id="ARBA00023295"/>
    </source>
</evidence>
<evidence type="ECO:0000256" key="2">
    <source>
        <dbReference type="ARBA" id="ARBA00001271"/>
    </source>
</evidence>
<feature type="domain" description="Right handed beta helix" evidence="7">
    <location>
        <begin position="468"/>
        <end position="619"/>
    </location>
</feature>
<dbReference type="RefSeq" id="WP_207971809.1">
    <property type="nucleotide sequence ID" value="NZ_CP071795.1"/>
</dbReference>
<evidence type="ECO:0000256" key="4">
    <source>
        <dbReference type="ARBA" id="ARBA00022737"/>
    </source>
</evidence>
<evidence type="ECO:0000313" key="10">
    <source>
        <dbReference type="EMBL" id="QTD37644.1"/>
    </source>
</evidence>
<dbReference type="InterPro" id="IPR056441">
    <property type="entry name" value="Beta-barrel_GLAA-B_II"/>
</dbReference>
<protein>
    <submittedName>
        <fullName evidence="10">Right-handed parallel beta-helix repeat-containing protein</fullName>
    </submittedName>
</protein>
<dbReference type="InterPro" id="IPR006626">
    <property type="entry name" value="PbH1"/>
</dbReference>
<feature type="domain" description="GLAA-B beta-barrel" evidence="9">
    <location>
        <begin position="396"/>
        <end position="463"/>
    </location>
</feature>
<dbReference type="EMBL" id="CP071795">
    <property type="protein sequence ID" value="QTD37644.1"/>
    <property type="molecule type" value="Genomic_DNA"/>
</dbReference>
<keyword evidence="3" id="KW-0732">Signal</keyword>
<dbReference type="Pfam" id="PF23764">
    <property type="entry name" value="Beta-barrel_GLAA-B_II"/>
    <property type="match status" value="1"/>
</dbReference>
<comment type="catalytic activity">
    <reaction evidence="2">
        <text>Hydrolysis of terminal, non-reducing branched (1-&gt;3)-alpha-D-galactosidic residues, producing free D-galactose.</text>
        <dbReference type="EC" id="3.2.1.n1"/>
    </reaction>
</comment>
<feature type="domain" description="GLAA-B beta-barrel" evidence="8">
    <location>
        <begin position="198"/>
        <end position="274"/>
    </location>
</feature>
<organism evidence="10 11">
    <name type="scientific">Polaribacter batillariae</name>
    <dbReference type="NCBI Taxonomy" id="2808900"/>
    <lineage>
        <taxon>Bacteria</taxon>
        <taxon>Pseudomonadati</taxon>
        <taxon>Bacteroidota</taxon>
        <taxon>Flavobacteriia</taxon>
        <taxon>Flavobacteriales</taxon>
        <taxon>Flavobacteriaceae</taxon>
    </lineage>
</organism>
<dbReference type="InterPro" id="IPR057275">
    <property type="entry name" value="Beta-barrel_GLAA-B_I"/>
</dbReference>
<evidence type="ECO:0000313" key="11">
    <source>
        <dbReference type="Proteomes" id="UP000663935"/>
    </source>
</evidence>
<dbReference type="SMART" id="SM00710">
    <property type="entry name" value="PbH1"/>
    <property type="match status" value="4"/>
</dbReference>